<dbReference type="GeneID" id="19882792"/>
<proteinExistence type="inferred from homology"/>
<dbReference type="STRING" id="993615.L2GJ35"/>
<dbReference type="HOGENOM" id="CLU_076665_4_1_1"/>
<dbReference type="FunCoup" id="L2GJ35">
    <property type="interactions" value="42"/>
</dbReference>
<sequence>MGETKKTTFLKEVRSMMYGFGDVSSPRMDTVEVLHSYLMDYLSLLLTKVHSMARIKGKTKTEDLMYFLKRDRKKYSRIKNLLLINEEVKAHEGFLSVKIMKRNE</sequence>
<dbReference type="GO" id="GO:0005634">
    <property type="term" value="C:nucleus"/>
    <property type="evidence" value="ECO:0007669"/>
    <property type="project" value="UniProtKB-SubCell"/>
</dbReference>
<evidence type="ECO:0000313" key="8">
    <source>
        <dbReference type="Proteomes" id="UP000011082"/>
    </source>
</evidence>
<protein>
    <recommendedName>
        <fullName evidence="6">Transcription initiation factor TFIID subunit 13</fullName>
    </recommendedName>
</protein>
<dbReference type="PANTHER" id="PTHR11380">
    <property type="entry name" value="TRANSCRIPTION INITIATION FACTOR TFIID/SUPT3-RELATED"/>
    <property type="match status" value="1"/>
</dbReference>
<dbReference type="GO" id="GO:0046982">
    <property type="term" value="F:protein heterodimerization activity"/>
    <property type="evidence" value="ECO:0007669"/>
    <property type="project" value="InterPro"/>
</dbReference>
<dbReference type="RefSeq" id="XP_007605527.1">
    <property type="nucleotide sequence ID" value="XM_007605465.1"/>
</dbReference>
<dbReference type="Proteomes" id="UP000011082">
    <property type="component" value="Unassembled WGS sequence"/>
</dbReference>
<dbReference type="SUPFAM" id="SSF47113">
    <property type="entry name" value="Histone-fold"/>
    <property type="match status" value="1"/>
</dbReference>
<gene>
    <name evidence="7" type="ORF">VICG_02082</name>
</gene>
<dbReference type="VEuPathDB" id="MicrosporidiaDB:VICG_02082"/>
<dbReference type="OrthoDB" id="10266074at2759"/>
<evidence type="ECO:0000256" key="2">
    <source>
        <dbReference type="ARBA" id="ARBA00023015"/>
    </source>
</evidence>
<dbReference type="PANTHER" id="PTHR11380:SF5">
    <property type="entry name" value="TRANSCRIPTION INITIATION FACTOR TFIID SUBUNIT 13"/>
    <property type="match status" value="1"/>
</dbReference>
<comment type="subcellular location">
    <subcellularLocation>
        <location evidence="1">Nucleus</location>
    </subcellularLocation>
</comment>
<keyword evidence="8" id="KW-1185">Reference proteome</keyword>
<dbReference type="AlphaFoldDB" id="L2GJ35"/>
<organism evidence="7 8">
    <name type="scientific">Vittaforma corneae (strain ATCC 50505)</name>
    <name type="common">Microsporidian parasite</name>
    <name type="synonym">Nosema corneum</name>
    <dbReference type="NCBI Taxonomy" id="993615"/>
    <lineage>
        <taxon>Eukaryota</taxon>
        <taxon>Fungi</taxon>
        <taxon>Fungi incertae sedis</taxon>
        <taxon>Microsporidia</taxon>
        <taxon>Nosematidae</taxon>
        <taxon>Vittaforma</taxon>
    </lineage>
</organism>
<reference evidence="8" key="1">
    <citation type="submission" date="2011-05" db="EMBL/GenBank/DDBJ databases">
        <title>The genome sequence of Vittaforma corneae strain ATCC 50505.</title>
        <authorList>
            <consortium name="The Broad Institute Genome Sequencing Platform"/>
            <person name="Cuomo C."/>
            <person name="Didier E."/>
            <person name="Bowers L."/>
            <person name="Young S.K."/>
            <person name="Zeng Q."/>
            <person name="Gargeya S."/>
            <person name="Fitzgerald M."/>
            <person name="Haas B."/>
            <person name="Abouelleil A."/>
            <person name="Alvarado L."/>
            <person name="Arachchi H.M."/>
            <person name="Berlin A."/>
            <person name="Chapman S.B."/>
            <person name="Gearin G."/>
            <person name="Goldberg J."/>
            <person name="Griggs A."/>
            <person name="Gujja S."/>
            <person name="Hansen M."/>
            <person name="Heiman D."/>
            <person name="Howarth C."/>
            <person name="Larimer J."/>
            <person name="Lui A."/>
            <person name="MacDonald P.J.P."/>
            <person name="McCowen C."/>
            <person name="Montmayeur A."/>
            <person name="Murphy C."/>
            <person name="Neiman D."/>
            <person name="Pearson M."/>
            <person name="Priest M."/>
            <person name="Roberts A."/>
            <person name="Saif S."/>
            <person name="Shea T."/>
            <person name="Sisk P."/>
            <person name="Stolte C."/>
            <person name="Sykes S."/>
            <person name="Wortman J."/>
            <person name="Nusbaum C."/>
            <person name="Birren B."/>
        </authorList>
    </citation>
    <scope>NUCLEOTIDE SEQUENCE [LARGE SCALE GENOMIC DNA]</scope>
    <source>
        <strain evidence="8">ATCC 50505</strain>
    </source>
</reference>
<evidence type="ECO:0000256" key="5">
    <source>
        <dbReference type="ARBA" id="ARBA00038392"/>
    </source>
</evidence>
<dbReference type="CDD" id="cd07978">
    <property type="entry name" value="HFD_TAF13"/>
    <property type="match status" value="1"/>
</dbReference>
<keyword evidence="4" id="KW-0539">Nucleus</keyword>
<comment type="similarity">
    <text evidence="5">Belongs to the TAF13 family.</text>
</comment>
<dbReference type="OMA" id="CERAMNV"/>
<evidence type="ECO:0000256" key="6">
    <source>
        <dbReference type="ARBA" id="ARBA00040136"/>
    </source>
</evidence>
<evidence type="ECO:0000256" key="3">
    <source>
        <dbReference type="ARBA" id="ARBA00023163"/>
    </source>
</evidence>
<evidence type="ECO:0000256" key="1">
    <source>
        <dbReference type="ARBA" id="ARBA00004123"/>
    </source>
</evidence>
<dbReference type="InParanoid" id="L2GJ35"/>
<dbReference type="GO" id="GO:0006366">
    <property type="term" value="P:transcription by RNA polymerase II"/>
    <property type="evidence" value="ECO:0007669"/>
    <property type="project" value="InterPro"/>
</dbReference>
<accession>L2GJ35</accession>
<keyword evidence="3" id="KW-0804">Transcription</keyword>
<evidence type="ECO:0000256" key="4">
    <source>
        <dbReference type="ARBA" id="ARBA00023242"/>
    </source>
</evidence>
<dbReference type="InterPro" id="IPR003195">
    <property type="entry name" value="TFIID_TAF13"/>
</dbReference>
<dbReference type="Pfam" id="PF02269">
    <property type="entry name" value="TFIID-18kDa"/>
    <property type="match status" value="1"/>
</dbReference>
<dbReference type="EMBL" id="JH370158">
    <property type="protein sequence ID" value="ELA40881.1"/>
    <property type="molecule type" value="Genomic_DNA"/>
</dbReference>
<keyword evidence="2" id="KW-0805">Transcription regulation</keyword>
<name>L2GJ35_VITCO</name>
<dbReference type="InterPro" id="IPR009072">
    <property type="entry name" value="Histone-fold"/>
</dbReference>
<evidence type="ECO:0000313" key="7">
    <source>
        <dbReference type="EMBL" id="ELA40881.1"/>
    </source>
</evidence>
<dbReference type="Gene3D" id="1.10.20.10">
    <property type="entry name" value="Histone, subunit A"/>
    <property type="match status" value="1"/>
</dbReference>